<reference evidence="1 2" key="1">
    <citation type="submission" date="2020-02" db="EMBL/GenBank/DDBJ databases">
        <authorList>
            <person name="Ferguson B K."/>
        </authorList>
    </citation>
    <scope>NUCLEOTIDE SEQUENCE [LARGE SCALE GENOMIC DNA]</scope>
</reference>
<dbReference type="Proteomes" id="UP000479000">
    <property type="component" value="Unassembled WGS sequence"/>
</dbReference>
<evidence type="ECO:0000313" key="2">
    <source>
        <dbReference type="Proteomes" id="UP000479000"/>
    </source>
</evidence>
<accession>A0A6H5GGM1</accession>
<sequence length="102" mass="12174">MVRATRRCEERQGARLRCELPRHCEERQGGMVRATRRCEELQGGRLHDYWYLRATRVLNKINILQRDQRIMFQCSAANLLLHIRKQRQLIGIASSRLFVVRI</sequence>
<dbReference type="AlphaFoldDB" id="A0A6H5GGM1"/>
<proteinExistence type="predicted"/>
<protein>
    <submittedName>
        <fullName evidence="1">Uncharacterized protein</fullName>
    </submittedName>
</protein>
<dbReference type="EMBL" id="CADCXU010012744">
    <property type="protein sequence ID" value="CAB0002626.1"/>
    <property type="molecule type" value="Genomic_DNA"/>
</dbReference>
<gene>
    <name evidence="1" type="ORF">NTEN_LOCUS8413</name>
</gene>
<organism evidence="1 2">
    <name type="scientific">Nesidiocoris tenuis</name>
    <dbReference type="NCBI Taxonomy" id="355587"/>
    <lineage>
        <taxon>Eukaryota</taxon>
        <taxon>Metazoa</taxon>
        <taxon>Ecdysozoa</taxon>
        <taxon>Arthropoda</taxon>
        <taxon>Hexapoda</taxon>
        <taxon>Insecta</taxon>
        <taxon>Pterygota</taxon>
        <taxon>Neoptera</taxon>
        <taxon>Paraneoptera</taxon>
        <taxon>Hemiptera</taxon>
        <taxon>Heteroptera</taxon>
        <taxon>Panheteroptera</taxon>
        <taxon>Cimicomorpha</taxon>
        <taxon>Miridae</taxon>
        <taxon>Dicyphina</taxon>
        <taxon>Nesidiocoris</taxon>
    </lineage>
</organism>
<evidence type="ECO:0000313" key="1">
    <source>
        <dbReference type="EMBL" id="CAB0002626.1"/>
    </source>
</evidence>
<name>A0A6H5GGM1_9HEMI</name>
<keyword evidence="2" id="KW-1185">Reference proteome</keyword>